<organism evidence="1 2">
    <name type="scientific">Noviherbaspirillum pedocola</name>
    <dbReference type="NCBI Taxonomy" id="2801341"/>
    <lineage>
        <taxon>Bacteria</taxon>
        <taxon>Pseudomonadati</taxon>
        <taxon>Pseudomonadota</taxon>
        <taxon>Betaproteobacteria</taxon>
        <taxon>Burkholderiales</taxon>
        <taxon>Oxalobacteraceae</taxon>
        <taxon>Noviherbaspirillum</taxon>
    </lineage>
</organism>
<gene>
    <name evidence="1" type="ORF">JJB74_16405</name>
</gene>
<reference evidence="1" key="1">
    <citation type="submission" date="2021-01" db="EMBL/GenBank/DDBJ databases">
        <title>Genome sequence of strain Noviherbaspirillum sp. DKR-6.</title>
        <authorList>
            <person name="Chaudhary D.K."/>
        </authorList>
    </citation>
    <scope>NUCLEOTIDE SEQUENCE</scope>
    <source>
        <strain evidence="1">DKR-6</strain>
    </source>
</reference>
<protein>
    <submittedName>
        <fullName evidence="1">Uncharacterized protein</fullName>
    </submittedName>
</protein>
<accession>A0A934SW42</accession>
<sequence>MNFVVQTYFHRIPGIRYRLVRTRIEAALSNGVPIEVYDDGFETQYFEKRDVAERVRGEEIAKARAAGEIIYGLTDFLYLEAQTVADYVFPGPHALAHFRSLPQEERTALRIRYVEEVVCPARELRLAEAA</sequence>
<evidence type="ECO:0000313" key="2">
    <source>
        <dbReference type="Proteomes" id="UP000622890"/>
    </source>
</evidence>
<keyword evidence="2" id="KW-1185">Reference proteome</keyword>
<dbReference type="RefSeq" id="WP_200593415.1">
    <property type="nucleotide sequence ID" value="NZ_JAEPBG010000006.1"/>
</dbReference>
<evidence type="ECO:0000313" key="1">
    <source>
        <dbReference type="EMBL" id="MBK4736206.1"/>
    </source>
</evidence>
<comment type="caution">
    <text evidence="1">The sequence shown here is derived from an EMBL/GenBank/DDBJ whole genome shotgun (WGS) entry which is preliminary data.</text>
</comment>
<dbReference type="Proteomes" id="UP000622890">
    <property type="component" value="Unassembled WGS sequence"/>
</dbReference>
<proteinExistence type="predicted"/>
<dbReference type="EMBL" id="JAEPBG010000006">
    <property type="protein sequence ID" value="MBK4736206.1"/>
    <property type="molecule type" value="Genomic_DNA"/>
</dbReference>
<dbReference type="AlphaFoldDB" id="A0A934SW42"/>
<name>A0A934SW42_9BURK</name>